<dbReference type="EMBL" id="BOMP01000157">
    <property type="protein sequence ID" value="GIE45264.1"/>
    <property type="molecule type" value="Genomic_DNA"/>
</dbReference>
<gene>
    <name evidence="1" type="ORF">Alo02nite_81620</name>
    <name evidence="2" type="ORF">BJ964_003339</name>
</gene>
<dbReference type="Proteomes" id="UP000590511">
    <property type="component" value="Unassembled WGS sequence"/>
</dbReference>
<organism evidence="2 3">
    <name type="scientific">Actinoplanes lobatus</name>
    <dbReference type="NCBI Taxonomy" id="113568"/>
    <lineage>
        <taxon>Bacteria</taxon>
        <taxon>Bacillati</taxon>
        <taxon>Actinomycetota</taxon>
        <taxon>Actinomycetes</taxon>
        <taxon>Micromonosporales</taxon>
        <taxon>Micromonosporaceae</taxon>
        <taxon>Actinoplanes</taxon>
    </lineage>
</organism>
<protein>
    <submittedName>
        <fullName evidence="2">Uncharacterized protein</fullName>
    </submittedName>
</protein>
<dbReference type="EMBL" id="JACHNC010000001">
    <property type="protein sequence ID" value="MBB4749178.1"/>
    <property type="molecule type" value="Genomic_DNA"/>
</dbReference>
<evidence type="ECO:0000313" key="1">
    <source>
        <dbReference type="EMBL" id="GIE45264.1"/>
    </source>
</evidence>
<evidence type="ECO:0000313" key="3">
    <source>
        <dbReference type="Proteomes" id="UP000590511"/>
    </source>
</evidence>
<comment type="caution">
    <text evidence="2">The sequence shown here is derived from an EMBL/GenBank/DDBJ whole genome shotgun (WGS) entry which is preliminary data.</text>
</comment>
<accession>A0A7W7MGC6</accession>
<sequence>MTFELLMALISLSCFAYAAYELVMEQREQATALARIPRPRRAS</sequence>
<dbReference type="Proteomes" id="UP000631312">
    <property type="component" value="Unassembled WGS sequence"/>
</dbReference>
<evidence type="ECO:0000313" key="4">
    <source>
        <dbReference type="Proteomes" id="UP000631312"/>
    </source>
</evidence>
<reference evidence="2 3" key="1">
    <citation type="submission" date="2020-08" db="EMBL/GenBank/DDBJ databases">
        <title>Sequencing the genomes of 1000 actinobacteria strains.</title>
        <authorList>
            <person name="Klenk H.-P."/>
        </authorList>
    </citation>
    <scope>NUCLEOTIDE SEQUENCE [LARGE SCALE GENOMIC DNA]</scope>
    <source>
        <strain evidence="2 3">DSM 43150</strain>
    </source>
</reference>
<keyword evidence="4" id="KW-1185">Reference proteome</keyword>
<evidence type="ECO:0000313" key="2">
    <source>
        <dbReference type="EMBL" id="MBB4749178.1"/>
    </source>
</evidence>
<dbReference type="RefSeq" id="WP_262479342.1">
    <property type="nucleotide sequence ID" value="NZ_BOMP01000157.1"/>
</dbReference>
<reference evidence="1 4" key="2">
    <citation type="submission" date="2021-01" db="EMBL/GenBank/DDBJ databases">
        <title>Whole genome shotgun sequence of Actinoplanes lobatus NBRC 12513.</title>
        <authorList>
            <person name="Komaki H."/>
            <person name="Tamura T."/>
        </authorList>
    </citation>
    <scope>NUCLEOTIDE SEQUENCE [LARGE SCALE GENOMIC DNA]</scope>
    <source>
        <strain evidence="1 4">NBRC 12513</strain>
    </source>
</reference>
<dbReference type="AlphaFoldDB" id="A0A7W7MGC6"/>
<name>A0A7W7MGC6_9ACTN</name>
<proteinExistence type="predicted"/>